<dbReference type="Proteomes" id="UP000272528">
    <property type="component" value="Chromosome"/>
</dbReference>
<dbReference type="EMBL" id="CP034437">
    <property type="protein sequence ID" value="AZN38359.1"/>
    <property type="molecule type" value="Genomic_DNA"/>
</dbReference>
<dbReference type="AlphaFoldDB" id="A0A3S8ZXZ7"/>
<dbReference type="Gene3D" id="3.90.190.10">
    <property type="entry name" value="Protein tyrosine phosphatase superfamily"/>
    <property type="match status" value="1"/>
</dbReference>
<dbReference type="PROSITE" id="PS50056">
    <property type="entry name" value="TYR_PHOSPHATASE_2"/>
    <property type="match status" value="1"/>
</dbReference>
<dbReference type="InterPro" id="IPR000387">
    <property type="entry name" value="Tyr_Pase_dom"/>
</dbReference>
<dbReference type="InterPro" id="IPR029021">
    <property type="entry name" value="Prot-tyrosine_phosphatase-like"/>
</dbReference>
<dbReference type="Pfam" id="PF22785">
    <property type="entry name" value="Tc-R-P"/>
    <property type="match status" value="1"/>
</dbReference>
<protein>
    <submittedName>
        <fullName evidence="2">Protein tyrosine phosphatase</fullName>
    </submittedName>
</protein>
<accession>A0A3S8ZXZ7</accession>
<gene>
    <name evidence="2" type="ORF">EJC50_00705</name>
</gene>
<dbReference type="SUPFAM" id="SSF52799">
    <property type="entry name" value="(Phosphotyrosine protein) phosphatases II"/>
    <property type="match status" value="1"/>
</dbReference>
<evidence type="ECO:0000313" key="2">
    <source>
        <dbReference type="EMBL" id="AZN38359.1"/>
    </source>
</evidence>
<organism evidence="2 3">
    <name type="scientific">Paenibacillus albus</name>
    <dbReference type="NCBI Taxonomy" id="2495582"/>
    <lineage>
        <taxon>Bacteria</taxon>
        <taxon>Bacillati</taxon>
        <taxon>Bacillota</taxon>
        <taxon>Bacilli</taxon>
        <taxon>Bacillales</taxon>
        <taxon>Paenibacillaceae</taxon>
        <taxon>Paenibacillus</taxon>
    </lineage>
</organism>
<dbReference type="KEGG" id="palb:EJC50_00705"/>
<name>A0A3S8ZXZ7_9BACL</name>
<reference evidence="3" key="1">
    <citation type="submission" date="2018-12" db="EMBL/GenBank/DDBJ databases">
        <title>Genome sequence of Peanibacillus sp.</title>
        <authorList>
            <person name="Subramani G."/>
            <person name="Srinivasan S."/>
            <person name="Kim M.K."/>
        </authorList>
    </citation>
    <scope>NUCLEOTIDE SEQUENCE [LARGE SCALE GENOMIC DNA]</scope>
    <source>
        <strain evidence="3">18JY67-1</strain>
    </source>
</reference>
<proteinExistence type="predicted"/>
<evidence type="ECO:0000313" key="3">
    <source>
        <dbReference type="Proteomes" id="UP000272528"/>
    </source>
</evidence>
<feature type="domain" description="Tyrosine specific protein phosphatases" evidence="1">
    <location>
        <begin position="69"/>
        <end position="138"/>
    </location>
</feature>
<dbReference type="OrthoDB" id="2081133at2"/>
<sequence length="150" mass="16141">MTLEKNYQSLHENRIFMGGAADVEAMIKNEGVDVIVDLRGEATGSEFPQENVEWIQVPLGDNATEPQDVLFARAIDLVVDAYKSGKKVGFHCNGGGGRTGAVAAGTLINLGLSDSLADAEQKAKAIRAKINIKPQQRVSLEKLYPTADEN</sequence>
<dbReference type="PROSITE" id="PS00383">
    <property type="entry name" value="TYR_PHOSPHATASE_1"/>
    <property type="match status" value="1"/>
</dbReference>
<dbReference type="RefSeq" id="WP_126011432.1">
    <property type="nucleotide sequence ID" value="NZ_CP034437.1"/>
</dbReference>
<evidence type="ECO:0000259" key="1">
    <source>
        <dbReference type="PROSITE" id="PS50056"/>
    </source>
</evidence>
<keyword evidence="3" id="KW-1185">Reference proteome</keyword>
<dbReference type="InterPro" id="IPR016130">
    <property type="entry name" value="Tyr_Pase_AS"/>
</dbReference>